<reference evidence="2 3" key="1">
    <citation type="journal article" date="2010" name="Science">
        <title>Genomic analysis of organismal complexity in the multicellular green alga Volvox carteri.</title>
        <authorList>
            <person name="Prochnik S.E."/>
            <person name="Umen J."/>
            <person name="Nedelcu A.M."/>
            <person name="Hallmann A."/>
            <person name="Miller S.M."/>
            <person name="Nishii I."/>
            <person name="Ferris P."/>
            <person name="Kuo A."/>
            <person name="Mitros T."/>
            <person name="Fritz-Laylin L.K."/>
            <person name="Hellsten U."/>
            <person name="Chapman J."/>
            <person name="Simakov O."/>
            <person name="Rensing S.A."/>
            <person name="Terry A."/>
            <person name="Pangilinan J."/>
            <person name="Kapitonov V."/>
            <person name="Jurka J."/>
            <person name="Salamov A."/>
            <person name="Shapiro H."/>
            <person name="Schmutz J."/>
            <person name="Grimwood J."/>
            <person name="Lindquist E."/>
            <person name="Lucas S."/>
            <person name="Grigoriev I.V."/>
            <person name="Schmitt R."/>
            <person name="Kirk D."/>
            <person name="Rokhsar D.S."/>
        </authorList>
    </citation>
    <scope>NUCLEOTIDE SEQUENCE [LARGE SCALE GENOMIC DNA]</scope>
    <source>
        <strain evidence="3">f. Nagariensis / Eve</strain>
    </source>
</reference>
<name>D8TPQ7_VOLCA</name>
<dbReference type="PRINTS" id="PR01217">
    <property type="entry name" value="PRICHEXTENSN"/>
</dbReference>
<evidence type="ECO:0008006" key="4">
    <source>
        <dbReference type="Google" id="ProtNLM"/>
    </source>
</evidence>
<dbReference type="eggNOG" id="ENOG502SC6H">
    <property type="taxonomic scope" value="Eukaryota"/>
</dbReference>
<accession>D8TPQ7</accession>
<feature type="compositionally biased region" description="Pro residues" evidence="1">
    <location>
        <begin position="100"/>
        <end position="139"/>
    </location>
</feature>
<keyword evidence="3" id="KW-1185">Reference proteome</keyword>
<protein>
    <recommendedName>
        <fullName evidence="4">Apple domain-containing protein</fullName>
    </recommendedName>
</protein>
<evidence type="ECO:0000313" key="2">
    <source>
        <dbReference type="EMBL" id="EFJ50808.1"/>
    </source>
</evidence>
<dbReference type="EMBL" id="GL378330">
    <property type="protein sequence ID" value="EFJ50808.1"/>
    <property type="molecule type" value="Genomic_DNA"/>
</dbReference>
<dbReference type="KEGG" id="vcn:VOLCADRAFT_88703"/>
<feature type="compositionally biased region" description="Pro residues" evidence="1">
    <location>
        <begin position="145"/>
        <end position="168"/>
    </location>
</feature>
<sequence length="419" mass="44433">MTTRAGPAREYHCRSRNGSLYGTVLQTIKLQPPLSNKAAVAECQKLCDQAADDCSGYYYKTTGFCTLMTGHVVFSKPYPADFYACIFHGYSPAAPEEPVLSPPPLHPPPPAPGLPQLPPSTPPPLQPSPARTPPSPPSPRTRSPPRTPKSPPPSPKAPVTKPPPPSNPGVPGVPSTPPSLPPPEKPSLPPPPQAMPPPSPLSKPPPRPRPARSPPPSSSPPPSPPPSLPPRLPPSPLPPALPVRSPPPTPSRRPPFPVLTRTPPSPPPRSPPAPGSSRVYRCKNETSVYSSLPVLRVLKLSPPLRSSAAVKECRRRCDTFAGGACSGFFYKNTGYCTLIAGDARFSGKLYRSDIIACVLQRQPSTPRSSSSPRPPPPLTPMNAPSLGFPSAVPCHVNVSIGHDGHPSERDTNVSVLTWL</sequence>
<dbReference type="Proteomes" id="UP000001058">
    <property type="component" value="Unassembled WGS sequence"/>
</dbReference>
<evidence type="ECO:0000256" key="1">
    <source>
        <dbReference type="SAM" id="MobiDB-lite"/>
    </source>
</evidence>
<evidence type="ECO:0000313" key="3">
    <source>
        <dbReference type="Proteomes" id="UP000001058"/>
    </source>
</evidence>
<organism evidence="3">
    <name type="scientific">Volvox carteri f. nagariensis</name>
    <dbReference type="NCBI Taxonomy" id="3068"/>
    <lineage>
        <taxon>Eukaryota</taxon>
        <taxon>Viridiplantae</taxon>
        <taxon>Chlorophyta</taxon>
        <taxon>core chlorophytes</taxon>
        <taxon>Chlorophyceae</taxon>
        <taxon>CS clade</taxon>
        <taxon>Chlamydomonadales</taxon>
        <taxon>Volvocaceae</taxon>
        <taxon>Volvox</taxon>
    </lineage>
</organism>
<dbReference type="GeneID" id="9624095"/>
<feature type="region of interest" description="Disordered" evidence="1">
    <location>
        <begin position="361"/>
        <end position="382"/>
    </location>
</feature>
<dbReference type="STRING" id="3068.D8TPQ7"/>
<dbReference type="AlphaFoldDB" id="D8TPQ7"/>
<dbReference type="InParanoid" id="D8TPQ7"/>
<dbReference type="OrthoDB" id="547868at2759"/>
<feature type="compositionally biased region" description="Pro residues" evidence="1">
    <location>
        <begin position="174"/>
        <end position="274"/>
    </location>
</feature>
<feature type="compositionally biased region" description="Low complexity" evidence="1">
    <location>
        <begin position="361"/>
        <end position="371"/>
    </location>
</feature>
<gene>
    <name evidence="2" type="ORF">VOLCADRAFT_88703</name>
</gene>
<proteinExistence type="predicted"/>
<dbReference type="RefSeq" id="XP_002948401.1">
    <property type="nucleotide sequence ID" value="XM_002948355.1"/>
</dbReference>
<feature type="region of interest" description="Disordered" evidence="1">
    <location>
        <begin position="96"/>
        <end position="279"/>
    </location>
</feature>